<name>A0ABQ6LG90_9RHOB</name>
<accession>A0ABQ6LG90</accession>
<dbReference type="EMBL" id="BSYI01000002">
    <property type="protein sequence ID" value="GMG81039.1"/>
    <property type="molecule type" value="Genomic_DNA"/>
</dbReference>
<dbReference type="Proteomes" id="UP001239909">
    <property type="component" value="Unassembled WGS sequence"/>
</dbReference>
<organism evidence="2 3">
    <name type="scientific">Paralimibaculum aggregatum</name>
    <dbReference type="NCBI Taxonomy" id="3036245"/>
    <lineage>
        <taxon>Bacteria</taxon>
        <taxon>Pseudomonadati</taxon>
        <taxon>Pseudomonadota</taxon>
        <taxon>Alphaproteobacteria</taxon>
        <taxon>Rhodobacterales</taxon>
        <taxon>Paracoccaceae</taxon>
        <taxon>Paralimibaculum</taxon>
    </lineage>
</organism>
<gene>
    <name evidence="2" type="ORF">LNKW23_02510</name>
</gene>
<feature type="signal peptide" evidence="1">
    <location>
        <begin position="1"/>
        <end position="31"/>
    </location>
</feature>
<keyword evidence="3" id="KW-1185">Reference proteome</keyword>
<evidence type="ECO:0000313" key="2">
    <source>
        <dbReference type="EMBL" id="GMG81039.1"/>
    </source>
</evidence>
<proteinExistence type="predicted"/>
<evidence type="ECO:0008006" key="4">
    <source>
        <dbReference type="Google" id="ProtNLM"/>
    </source>
</evidence>
<feature type="chain" id="PRO_5045088434" description="Secreted protein" evidence="1">
    <location>
        <begin position="32"/>
        <end position="216"/>
    </location>
</feature>
<comment type="caution">
    <text evidence="2">The sequence shown here is derived from an EMBL/GenBank/DDBJ whole genome shotgun (WGS) entry which is preliminary data.</text>
</comment>
<dbReference type="RefSeq" id="WP_285669664.1">
    <property type="nucleotide sequence ID" value="NZ_BSYI01000002.1"/>
</dbReference>
<evidence type="ECO:0000313" key="3">
    <source>
        <dbReference type="Proteomes" id="UP001239909"/>
    </source>
</evidence>
<reference evidence="2 3" key="1">
    <citation type="submission" date="2023-04" db="EMBL/GenBank/DDBJ databases">
        <title>Marinoamorphus aggregata gen. nov., sp. Nov., isolate from tissue of brittle star Ophioplocus japonicus.</title>
        <authorList>
            <person name="Kawano K."/>
            <person name="Sawayama S."/>
            <person name="Nakagawa S."/>
        </authorList>
    </citation>
    <scope>NUCLEOTIDE SEQUENCE [LARGE SCALE GENOMIC DNA]</scope>
    <source>
        <strain evidence="2 3">NKW23</strain>
    </source>
</reference>
<keyword evidence="1" id="KW-0732">Signal</keyword>
<evidence type="ECO:0000256" key="1">
    <source>
        <dbReference type="SAM" id="SignalP"/>
    </source>
</evidence>
<sequence length="216" mass="20753">MDRHGEPRRAGPWRIVAIAAALGLAAPPAAAAVVSYDVGTIAFGVPPVIAGVSTGAGTLTGSFDFDDVAMTVTAVDFTVSGTVSGSGTADGALDGSYDVLGTVGPFGDITAFRSSDGATPVGIVGMDLGDLIGPFAMPADGVTIGLTSVGGCLDDPGGLGGLGGPCALVAQYNLSSAAVASLQPGLGTVPLPASWLALCGALGLLAGAARRPAGAQ</sequence>
<protein>
    <recommendedName>
        <fullName evidence="4">Secreted protein</fullName>
    </recommendedName>
</protein>